<dbReference type="InterPro" id="IPR036047">
    <property type="entry name" value="F-box-like_dom_sf"/>
</dbReference>
<evidence type="ECO:0000259" key="2">
    <source>
        <dbReference type="Pfam" id="PF23635"/>
    </source>
</evidence>
<evidence type="ECO:0000313" key="3">
    <source>
        <dbReference type="EMBL" id="TVU02736.1"/>
    </source>
</evidence>
<sequence length="694" mass="77832">MEAKRKRTDAATPSPPPPPASSAIASVFGSDDLLHLILLRLDSPTCLVRAAAVSKRWLRHASDRALLRLFGARHPPRPLGFYLRTSSGPGMQFVPMPRLPEDLSASVRLASLILGNRVVASVEDCRNGRLIVWVPYLHPYNVYRPLHPARGIAGFPKPPSTADRPDNVSFFHSRHFLPRDDAGDGMSCIAVTLMHDHLRAWVCLQTTADGETWGETITSETIQLPQRLLGNVMFLRRKFSLLANGKIYMPAMPWYILGLDLASTSLFCIKLPEGVKFCHDGDLALSRAEDSGFYLVHVSKARICVWHHNTDTGNWKIIDTICLRQAFSPRRLENDPWGSSAYVAALGDNAQFVFLLIDREIFYMHISSRTLKKVCDIPMPHGILLALYPLMTAWPPTFPDLAASARLASFILGNRVVASVEDCRNGRLIVWVPRSYPYNVYRPLHPARGIVGFPKPPITADNPSFFHSRHFLPRDDGGDGMSCIAVTLRHHDLKAWVYLQTTADGETWGEAIRSDTIELPQPLLPNVMFLGRKFSLLANGKIYMPAMPWYILGLDLASTSLFCIKLPEGVKFCHDGDLALSRAEDSGFYLVHVSKARICVWHHNTDTSNWKIIDTICLRQAFSPRRLENDPWGSSSYVAALGDNAQFVFLLIDREIFYMHISSRTLKKVCDIPMPHGILLALYPLMTAWPPTFP</sequence>
<dbReference type="OrthoDB" id="622335at2759"/>
<feature type="non-terminal residue" evidence="3">
    <location>
        <position position="694"/>
    </location>
</feature>
<organism evidence="3 4">
    <name type="scientific">Eragrostis curvula</name>
    <name type="common">weeping love grass</name>
    <dbReference type="NCBI Taxonomy" id="38414"/>
    <lineage>
        <taxon>Eukaryota</taxon>
        <taxon>Viridiplantae</taxon>
        <taxon>Streptophyta</taxon>
        <taxon>Embryophyta</taxon>
        <taxon>Tracheophyta</taxon>
        <taxon>Spermatophyta</taxon>
        <taxon>Magnoliopsida</taxon>
        <taxon>Liliopsida</taxon>
        <taxon>Poales</taxon>
        <taxon>Poaceae</taxon>
        <taxon>PACMAD clade</taxon>
        <taxon>Chloridoideae</taxon>
        <taxon>Eragrostideae</taxon>
        <taxon>Eragrostidinae</taxon>
        <taxon>Eragrostis</taxon>
    </lineage>
</organism>
<gene>
    <name evidence="3" type="ORF">EJB05_51768</name>
</gene>
<comment type="caution">
    <text evidence="3">The sequence shown here is derived from an EMBL/GenBank/DDBJ whole genome shotgun (WGS) entry which is preliminary data.</text>
</comment>
<dbReference type="Pfam" id="PF23635">
    <property type="entry name" value="Beta-prop_AT5G49610-like"/>
    <property type="match status" value="2"/>
</dbReference>
<dbReference type="SUPFAM" id="SSF75011">
    <property type="entry name" value="3-carboxy-cis,cis-mucoante lactonizing enzyme"/>
    <property type="match status" value="1"/>
</dbReference>
<keyword evidence="4" id="KW-1185">Reference proteome</keyword>
<dbReference type="InterPro" id="IPR056594">
    <property type="entry name" value="AT5G49610-like_b-prop"/>
</dbReference>
<dbReference type="EMBL" id="RWGY01000287">
    <property type="protein sequence ID" value="TVU02736.1"/>
    <property type="molecule type" value="Genomic_DNA"/>
</dbReference>
<dbReference type="AlphaFoldDB" id="A0A5J9SUS4"/>
<accession>A0A5J9SUS4</accession>
<evidence type="ECO:0000313" key="4">
    <source>
        <dbReference type="Proteomes" id="UP000324897"/>
    </source>
</evidence>
<dbReference type="Gene3D" id="1.20.1280.50">
    <property type="match status" value="1"/>
</dbReference>
<dbReference type="Proteomes" id="UP000324897">
    <property type="component" value="Unassembled WGS sequence"/>
</dbReference>
<dbReference type="PANTHER" id="PTHR33207">
    <property type="entry name" value="F-BOX DOMAIN CONTAINING PROTEIN-RELATED"/>
    <property type="match status" value="1"/>
</dbReference>
<evidence type="ECO:0000256" key="1">
    <source>
        <dbReference type="SAM" id="MobiDB-lite"/>
    </source>
</evidence>
<feature type="region of interest" description="Disordered" evidence="1">
    <location>
        <begin position="1"/>
        <end position="22"/>
    </location>
</feature>
<reference evidence="3 4" key="1">
    <citation type="journal article" date="2019" name="Sci. Rep.">
        <title>A high-quality genome of Eragrostis curvula grass provides insights into Poaceae evolution and supports new strategies to enhance forage quality.</title>
        <authorList>
            <person name="Carballo J."/>
            <person name="Santos B.A.C.M."/>
            <person name="Zappacosta D."/>
            <person name="Garbus I."/>
            <person name="Selva J.P."/>
            <person name="Gallo C.A."/>
            <person name="Diaz A."/>
            <person name="Albertini E."/>
            <person name="Caccamo M."/>
            <person name="Echenique V."/>
        </authorList>
    </citation>
    <scope>NUCLEOTIDE SEQUENCE [LARGE SCALE GENOMIC DNA]</scope>
    <source>
        <strain evidence="4">cv. Victoria</strain>
        <tissue evidence="3">Leaf</tissue>
    </source>
</reference>
<protein>
    <recommendedName>
        <fullName evidence="2">F-box protein AT5G49610-like beta-propeller domain-containing protein</fullName>
    </recommendedName>
</protein>
<dbReference type="SUPFAM" id="SSF81383">
    <property type="entry name" value="F-box domain"/>
    <property type="match status" value="1"/>
</dbReference>
<feature type="domain" description="F-box protein AT5G49610-like beta-propeller" evidence="2">
    <location>
        <begin position="122"/>
        <end position="398"/>
    </location>
</feature>
<proteinExistence type="predicted"/>
<name>A0A5J9SUS4_9POAL</name>
<dbReference type="Gramene" id="TVU02736">
    <property type="protein sequence ID" value="TVU02736"/>
    <property type="gene ID" value="EJB05_51768"/>
</dbReference>
<feature type="domain" description="F-box protein AT5G49610-like beta-propeller" evidence="2">
    <location>
        <begin position="420"/>
        <end position="693"/>
    </location>
</feature>
<feature type="non-terminal residue" evidence="3">
    <location>
        <position position="1"/>
    </location>
</feature>